<protein>
    <submittedName>
        <fullName evidence="1">Uncharacterized protein</fullName>
    </submittedName>
</protein>
<accession>A0AAV4QQ27</accession>
<dbReference type="Proteomes" id="UP001054837">
    <property type="component" value="Unassembled WGS sequence"/>
</dbReference>
<name>A0AAV4QQ27_9ARAC</name>
<keyword evidence="2" id="KW-1185">Reference proteome</keyword>
<evidence type="ECO:0000313" key="1">
    <source>
        <dbReference type="EMBL" id="GIY09648.1"/>
    </source>
</evidence>
<reference evidence="1 2" key="1">
    <citation type="submission" date="2021-06" db="EMBL/GenBank/DDBJ databases">
        <title>Caerostris darwini draft genome.</title>
        <authorList>
            <person name="Kono N."/>
            <person name="Arakawa K."/>
        </authorList>
    </citation>
    <scope>NUCLEOTIDE SEQUENCE [LARGE SCALE GENOMIC DNA]</scope>
</reference>
<comment type="caution">
    <text evidence="1">The sequence shown here is derived from an EMBL/GenBank/DDBJ whole genome shotgun (WGS) entry which is preliminary data.</text>
</comment>
<dbReference type="EMBL" id="BPLQ01004669">
    <property type="protein sequence ID" value="GIY09648.1"/>
    <property type="molecule type" value="Genomic_DNA"/>
</dbReference>
<organism evidence="1 2">
    <name type="scientific">Caerostris darwini</name>
    <dbReference type="NCBI Taxonomy" id="1538125"/>
    <lineage>
        <taxon>Eukaryota</taxon>
        <taxon>Metazoa</taxon>
        <taxon>Ecdysozoa</taxon>
        <taxon>Arthropoda</taxon>
        <taxon>Chelicerata</taxon>
        <taxon>Arachnida</taxon>
        <taxon>Araneae</taxon>
        <taxon>Araneomorphae</taxon>
        <taxon>Entelegynae</taxon>
        <taxon>Araneoidea</taxon>
        <taxon>Araneidae</taxon>
        <taxon>Caerostris</taxon>
    </lineage>
</organism>
<sequence>MRPPPPAQHAQPFCHDNFGIPKWQQQLQVACPKSRLEEEGTARFPGCEGICRGGRNFGRKQKRDDVTCLFLFSNKNTKDVFFGFFQASREQTSLIPVVKSERKKALHENKQ</sequence>
<proteinExistence type="predicted"/>
<evidence type="ECO:0000313" key="2">
    <source>
        <dbReference type="Proteomes" id="UP001054837"/>
    </source>
</evidence>
<dbReference type="AlphaFoldDB" id="A0AAV4QQ27"/>
<gene>
    <name evidence="1" type="ORF">CDAR_376231</name>
</gene>